<name>A0ABZ2FPD6_9PSED</name>
<reference evidence="1 2" key="1">
    <citation type="submission" date="2024-02" db="EMBL/GenBank/DDBJ databases">
        <title>The whole genome sequence of Pseudomonas benzopyrenica MLY92.</title>
        <authorList>
            <person name="Liu Y."/>
        </authorList>
    </citation>
    <scope>NUCLEOTIDE SEQUENCE [LARGE SCALE GENOMIC DNA]</scope>
    <source>
        <strain evidence="1 2">MLY92</strain>
    </source>
</reference>
<keyword evidence="2" id="KW-1185">Reference proteome</keyword>
<organism evidence="1 2">
    <name type="scientific">Pseudomonas benzopyrenica</name>
    <dbReference type="NCBI Taxonomy" id="2993566"/>
    <lineage>
        <taxon>Bacteria</taxon>
        <taxon>Pseudomonadati</taxon>
        <taxon>Pseudomonadota</taxon>
        <taxon>Gammaproteobacteria</taxon>
        <taxon>Pseudomonadales</taxon>
        <taxon>Pseudomonadaceae</taxon>
        <taxon>Pseudomonas</taxon>
    </lineage>
</organism>
<dbReference type="RefSeq" id="WP_338544913.1">
    <property type="nucleotide sequence ID" value="NZ_CP145723.1"/>
</dbReference>
<evidence type="ECO:0000313" key="1">
    <source>
        <dbReference type="EMBL" id="WWM65446.1"/>
    </source>
</evidence>
<sequence length="121" mass="13965">MRNISSCYLLRQWGIWSRIQASIATYICPTYALMRDNVAVESLPTPDIDDLEALWVDRMLSILKERDPQCFRAVWHYYRFDGLTYRKLGMLMGITHVKAAELVKSGEAWLDGRLSAFCEAA</sequence>
<dbReference type="EMBL" id="CP145723">
    <property type="protein sequence ID" value="WWM65446.1"/>
    <property type="molecule type" value="Genomic_DNA"/>
</dbReference>
<dbReference type="Proteomes" id="UP001372714">
    <property type="component" value="Chromosome"/>
</dbReference>
<gene>
    <name evidence="1" type="ORF">V6W80_17205</name>
</gene>
<proteinExistence type="predicted"/>
<protein>
    <submittedName>
        <fullName evidence="1">Antiterminator Q family protein</fullName>
    </submittedName>
</protein>
<evidence type="ECO:0000313" key="2">
    <source>
        <dbReference type="Proteomes" id="UP001372714"/>
    </source>
</evidence>
<accession>A0ABZ2FPD6</accession>